<dbReference type="Proteomes" id="UP000444960">
    <property type="component" value="Unassembled WGS sequence"/>
</dbReference>
<comment type="caution">
    <text evidence="2">The sequence shown here is derived from an EMBL/GenBank/DDBJ whole genome shotgun (WGS) entry which is preliminary data.</text>
</comment>
<evidence type="ECO:0000313" key="3">
    <source>
        <dbReference type="Proteomes" id="UP000444960"/>
    </source>
</evidence>
<accession>A0A7I9V4S9</accession>
<protein>
    <submittedName>
        <fullName evidence="2">Uncharacterized protein</fullName>
    </submittedName>
</protein>
<name>A0A7I9V4S9_9ACTN</name>
<gene>
    <name evidence="2" type="ORF">nbrc107696_06300</name>
</gene>
<feature type="region of interest" description="Disordered" evidence="1">
    <location>
        <begin position="1"/>
        <end position="25"/>
    </location>
</feature>
<reference evidence="3" key="1">
    <citation type="submission" date="2019-06" db="EMBL/GenBank/DDBJ databases">
        <title>Gordonia isolated from sludge of a wastewater treatment plant.</title>
        <authorList>
            <person name="Tamura T."/>
            <person name="Aoyama K."/>
            <person name="Kang Y."/>
            <person name="Saito S."/>
            <person name="Akiyama N."/>
            <person name="Yazawa K."/>
            <person name="Gonoi T."/>
            <person name="Mikami Y."/>
        </authorList>
    </citation>
    <scope>NUCLEOTIDE SEQUENCE [LARGE SCALE GENOMIC DNA]</scope>
    <source>
        <strain evidence="3">NBRC 107696</strain>
    </source>
</reference>
<evidence type="ECO:0000313" key="2">
    <source>
        <dbReference type="EMBL" id="GEE00184.1"/>
    </source>
</evidence>
<dbReference type="AlphaFoldDB" id="A0A7I9V4S9"/>
<proteinExistence type="predicted"/>
<dbReference type="EMBL" id="BJOV01000002">
    <property type="protein sequence ID" value="GEE00184.1"/>
    <property type="molecule type" value="Genomic_DNA"/>
</dbReference>
<sequence length="59" mass="6513">MIEIVTGVDKGGEEEVDQFDGPETTFMTEPSGALVIMQTPKTVWAAYAPGHWQKVRCTE</sequence>
<organism evidence="2 3">
    <name type="scientific">Gordonia spumicola</name>
    <dbReference type="NCBI Taxonomy" id="589161"/>
    <lineage>
        <taxon>Bacteria</taxon>
        <taxon>Bacillati</taxon>
        <taxon>Actinomycetota</taxon>
        <taxon>Actinomycetes</taxon>
        <taxon>Mycobacteriales</taxon>
        <taxon>Gordoniaceae</taxon>
        <taxon>Gordonia</taxon>
    </lineage>
</organism>
<dbReference type="RefSeq" id="WP_161894113.1">
    <property type="nucleotide sequence ID" value="NZ_BJOV01000002.1"/>
</dbReference>
<keyword evidence="3" id="KW-1185">Reference proteome</keyword>
<evidence type="ECO:0000256" key="1">
    <source>
        <dbReference type="SAM" id="MobiDB-lite"/>
    </source>
</evidence>